<dbReference type="EMBL" id="KL197711">
    <property type="protein sequence ID" value="KDQ62093.1"/>
    <property type="molecule type" value="Genomic_DNA"/>
</dbReference>
<proteinExistence type="predicted"/>
<dbReference type="InParanoid" id="A0A067Q4V9"/>
<reference evidence="4" key="1">
    <citation type="journal article" date="2014" name="Proc. Natl. Acad. Sci. U.S.A.">
        <title>Extensive sampling of basidiomycete genomes demonstrates inadequacy of the white-rot/brown-rot paradigm for wood decay fungi.</title>
        <authorList>
            <person name="Riley R."/>
            <person name="Salamov A.A."/>
            <person name="Brown D.W."/>
            <person name="Nagy L.G."/>
            <person name="Floudas D."/>
            <person name="Held B.W."/>
            <person name="Levasseur A."/>
            <person name="Lombard V."/>
            <person name="Morin E."/>
            <person name="Otillar R."/>
            <person name="Lindquist E.A."/>
            <person name="Sun H."/>
            <person name="LaButti K.M."/>
            <person name="Schmutz J."/>
            <person name="Jabbour D."/>
            <person name="Luo H."/>
            <person name="Baker S.E."/>
            <person name="Pisabarro A.G."/>
            <person name="Walton J.D."/>
            <person name="Blanchette R.A."/>
            <person name="Henrissat B."/>
            <person name="Martin F."/>
            <person name="Cullen D."/>
            <person name="Hibbett D.S."/>
            <person name="Grigoriev I.V."/>
        </authorList>
    </citation>
    <scope>NUCLEOTIDE SEQUENCE [LARGE SCALE GENOMIC DNA]</scope>
    <source>
        <strain evidence="4">MUCL 33604</strain>
    </source>
</reference>
<evidence type="ECO:0000256" key="1">
    <source>
        <dbReference type="SAM" id="MobiDB-lite"/>
    </source>
</evidence>
<feature type="region of interest" description="Disordered" evidence="1">
    <location>
        <begin position="1"/>
        <end position="23"/>
    </location>
</feature>
<organism evidence="3 4">
    <name type="scientific">Jaapia argillacea MUCL 33604</name>
    <dbReference type="NCBI Taxonomy" id="933084"/>
    <lineage>
        <taxon>Eukaryota</taxon>
        <taxon>Fungi</taxon>
        <taxon>Dikarya</taxon>
        <taxon>Basidiomycota</taxon>
        <taxon>Agaricomycotina</taxon>
        <taxon>Agaricomycetes</taxon>
        <taxon>Agaricomycetidae</taxon>
        <taxon>Jaapiales</taxon>
        <taxon>Jaapiaceae</taxon>
        <taxon>Jaapia</taxon>
    </lineage>
</organism>
<dbReference type="Proteomes" id="UP000027265">
    <property type="component" value="Unassembled WGS sequence"/>
</dbReference>
<keyword evidence="2" id="KW-0812">Transmembrane</keyword>
<feature type="transmembrane region" description="Helical" evidence="2">
    <location>
        <begin position="28"/>
        <end position="51"/>
    </location>
</feature>
<dbReference type="AlphaFoldDB" id="A0A067Q4V9"/>
<feature type="compositionally biased region" description="Pro residues" evidence="1">
    <location>
        <begin position="85"/>
        <end position="101"/>
    </location>
</feature>
<accession>A0A067Q4V9</accession>
<evidence type="ECO:0000313" key="3">
    <source>
        <dbReference type="EMBL" id="KDQ62093.1"/>
    </source>
</evidence>
<evidence type="ECO:0000313" key="4">
    <source>
        <dbReference type="Proteomes" id="UP000027265"/>
    </source>
</evidence>
<protein>
    <submittedName>
        <fullName evidence="3">Uncharacterized protein</fullName>
    </submittedName>
</protein>
<keyword evidence="4" id="KW-1185">Reference proteome</keyword>
<evidence type="ECO:0000256" key="2">
    <source>
        <dbReference type="SAM" id="Phobius"/>
    </source>
</evidence>
<feature type="compositionally biased region" description="Low complexity" evidence="1">
    <location>
        <begin position="7"/>
        <end position="23"/>
    </location>
</feature>
<keyword evidence="2" id="KW-1133">Transmembrane helix</keyword>
<keyword evidence="2" id="KW-0472">Membrane</keyword>
<feature type="region of interest" description="Disordered" evidence="1">
    <location>
        <begin position="82"/>
        <end position="151"/>
    </location>
</feature>
<gene>
    <name evidence="3" type="ORF">JAAARDRAFT_29994</name>
</gene>
<name>A0A067Q4V9_9AGAM</name>
<sequence length="151" mass="16410">MSSVVASTLTSPSSGSSSIHPTSSSKDVVRVVCASVFGFLCFVAILSLFLCSCWCKKRNRRAGTTPTGNSCLENAMSGFRTLTFPPQPTVDPMNRPPPPPRSRSEVPQHGYQLSDLPPRGPRASSRFSTYNQRLPVYSEHPPIESAVEQPL</sequence>
<dbReference type="HOGENOM" id="CLU_1731725_0_0_1"/>